<dbReference type="EMBL" id="FNID01000029">
    <property type="protein sequence ID" value="SDN71013.1"/>
    <property type="molecule type" value="Genomic_DNA"/>
</dbReference>
<dbReference type="GO" id="GO:0016887">
    <property type="term" value="F:ATP hydrolysis activity"/>
    <property type="evidence" value="ECO:0007669"/>
    <property type="project" value="InterPro"/>
</dbReference>
<dbReference type="InterPro" id="IPR011890">
    <property type="entry name" value="SMC_prok"/>
</dbReference>
<keyword evidence="2 7" id="KW-0963">Cytoplasm</keyword>
<dbReference type="GO" id="GO:0007059">
    <property type="term" value="P:chromosome segregation"/>
    <property type="evidence" value="ECO:0007669"/>
    <property type="project" value="UniProtKB-UniRule"/>
</dbReference>
<dbReference type="Gene3D" id="1.10.287.1490">
    <property type="match status" value="1"/>
</dbReference>
<dbReference type="GO" id="GO:0005737">
    <property type="term" value="C:cytoplasm"/>
    <property type="evidence" value="ECO:0007669"/>
    <property type="project" value="UniProtKB-SubCell"/>
</dbReference>
<dbReference type="InterPro" id="IPR027417">
    <property type="entry name" value="P-loop_NTPase"/>
</dbReference>
<dbReference type="SMART" id="SM00968">
    <property type="entry name" value="SMC_hinge"/>
    <property type="match status" value="1"/>
</dbReference>
<keyword evidence="10" id="KW-1185">Reference proteome</keyword>
<feature type="domain" description="SMC hinge" evidence="8">
    <location>
        <begin position="523"/>
        <end position="639"/>
    </location>
</feature>
<dbReference type="Gene3D" id="3.30.70.1620">
    <property type="match status" value="1"/>
</dbReference>
<evidence type="ECO:0000256" key="1">
    <source>
        <dbReference type="ARBA" id="ARBA00004496"/>
    </source>
</evidence>
<dbReference type="PANTHER" id="PTHR43977">
    <property type="entry name" value="STRUCTURAL MAINTENANCE OF CHROMOSOMES PROTEIN 3"/>
    <property type="match status" value="1"/>
</dbReference>
<evidence type="ECO:0000256" key="5">
    <source>
        <dbReference type="ARBA" id="ARBA00023054"/>
    </source>
</evidence>
<feature type="coiled-coil region" evidence="7">
    <location>
        <begin position="673"/>
        <end position="819"/>
    </location>
</feature>
<evidence type="ECO:0000256" key="6">
    <source>
        <dbReference type="ARBA" id="ARBA00023125"/>
    </source>
</evidence>
<dbReference type="Pfam" id="PF06470">
    <property type="entry name" value="SMC_hinge"/>
    <property type="match status" value="1"/>
</dbReference>
<dbReference type="OrthoDB" id="9808768at2"/>
<dbReference type="Pfam" id="PF02463">
    <property type="entry name" value="SMC_N"/>
    <property type="match status" value="1"/>
</dbReference>
<comment type="similarity">
    <text evidence="7">Belongs to the SMC family.</text>
</comment>
<keyword evidence="3 7" id="KW-0547">Nucleotide-binding</keyword>
<comment type="subunit">
    <text evidence="7">Homodimer.</text>
</comment>
<dbReference type="HAMAP" id="MF_01894">
    <property type="entry name" value="Smc_prok"/>
    <property type="match status" value="1"/>
</dbReference>
<feature type="binding site" evidence="7">
    <location>
        <begin position="32"/>
        <end position="39"/>
    </location>
    <ligand>
        <name>ATP</name>
        <dbReference type="ChEBI" id="CHEBI:30616"/>
    </ligand>
</feature>
<dbReference type="InterPro" id="IPR010935">
    <property type="entry name" value="SMC_hinge"/>
</dbReference>
<dbReference type="RefSeq" id="WP_092641787.1">
    <property type="nucleotide sequence ID" value="NZ_FNID01000029.1"/>
</dbReference>
<accession>A0A1H0DLR6</accession>
<dbReference type="GO" id="GO:0005694">
    <property type="term" value="C:chromosome"/>
    <property type="evidence" value="ECO:0007669"/>
    <property type="project" value="InterPro"/>
</dbReference>
<dbReference type="PIRSF" id="PIRSF005719">
    <property type="entry name" value="SMC"/>
    <property type="match status" value="1"/>
</dbReference>
<dbReference type="Proteomes" id="UP000199182">
    <property type="component" value="Unassembled WGS sequence"/>
</dbReference>
<dbReference type="STRING" id="258515.SAMN05192585_12921"/>
<feature type="coiled-coil region" evidence="7">
    <location>
        <begin position="472"/>
        <end position="499"/>
    </location>
</feature>
<keyword evidence="4 7" id="KW-0067">ATP-binding</keyword>
<evidence type="ECO:0000256" key="7">
    <source>
        <dbReference type="HAMAP-Rule" id="MF_01894"/>
    </source>
</evidence>
<proteinExistence type="inferred from homology"/>
<evidence type="ECO:0000313" key="9">
    <source>
        <dbReference type="EMBL" id="SDN71013.1"/>
    </source>
</evidence>
<dbReference type="FunFam" id="3.40.50.300:FF:000984">
    <property type="entry name" value="Chromosome partition protein Smc"/>
    <property type="match status" value="1"/>
</dbReference>
<feature type="coiled-coil region" evidence="7">
    <location>
        <begin position="848"/>
        <end position="945"/>
    </location>
</feature>
<evidence type="ECO:0000256" key="4">
    <source>
        <dbReference type="ARBA" id="ARBA00022840"/>
    </source>
</evidence>
<dbReference type="SUPFAM" id="SSF75553">
    <property type="entry name" value="Smc hinge domain"/>
    <property type="match status" value="1"/>
</dbReference>
<dbReference type="GO" id="GO:0003677">
    <property type="term" value="F:DNA binding"/>
    <property type="evidence" value="ECO:0007669"/>
    <property type="project" value="UniProtKB-UniRule"/>
</dbReference>
<feature type="coiled-coil region" evidence="7">
    <location>
        <begin position="227"/>
        <end position="254"/>
    </location>
</feature>
<dbReference type="InterPro" id="IPR024704">
    <property type="entry name" value="SMC"/>
</dbReference>
<organism evidence="9 10">
    <name type="scientific">Acetanaerobacterium elongatum</name>
    <dbReference type="NCBI Taxonomy" id="258515"/>
    <lineage>
        <taxon>Bacteria</taxon>
        <taxon>Bacillati</taxon>
        <taxon>Bacillota</taxon>
        <taxon>Clostridia</taxon>
        <taxon>Eubacteriales</taxon>
        <taxon>Oscillospiraceae</taxon>
        <taxon>Acetanaerobacterium</taxon>
    </lineage>
</organism>
<dbReference type="GO" id="GO:0030261">
    <property type="term" value="P:chromosome condensation"/>
    <property type="evidence" value="ECO:0007669"/>
    <property type="project" value="InterPro"/>
</dbReference>
<evidence type="ECO:0000256" key="3">
    <source>
        <dbReference type="ARBA" id="ARBA00022741"/>
    </source>
</evidence>
<name>A0A1H0DLR6_9FIRM</name>
<gene>
    <name evidence="7" type="primary">smc</name>
    <name evidence="9" type="ORF">SAMN05192585_12921</name>
</gene>
<dbReference type="NCBIfam" id="TIGR02168">
    <property type="entry name" value="SMC_prok_B"/>
    <property type="match status" value="1"/>
</dbReference>
<comment type="domain">
    <text evidence="7">Contains large globular domains required for ATP hydrolysis at each terminus and a third globular domain forming a flexible hinge near the middle of the molecule. These domains are separated by coiled-coil structures.</text>
</comment>
<keyword evidence="5 7" id="KW-0175">Coiled coil</keyword>
<keyword evidence="6 7" id="KW-0238">DNA-binding</keyword>
<dbReference type="GO" id="GO:0006260">
    <property type="term" value="P:DNA replication"/>
    <property type="evidence" value="ECO:0007669"/>
    <property type="project" value="UniProtKB-UniRule"/>
</dbReference>
<comment type="function">
    <text evidence="7">Required for chromosome condensation and partitioning.</text>
</comment>
<dbReference type="GO" id="GO:0007062">
    <property type="term" value="P:sister chromatid cohesion"/>
    <property type="evidence" value="ECO:0007669"/>
    <property type="project" value="InterPro"/>
</dbReference>
<protein>
    <recommendedName>
        <fullName evidence="7">Chromosome partition protein Smc</fullName>
    </recommendedName>
</protein>
<dbReference type="InterPro" id="IPR036277">
    <property type="entry name" value="SMC_hinge_sf"/>
</dbReference>
<feature type="coiled-coil region" evidence="7">
    <location>
        <begin position="988"/>
        <end position="1022"/>
    </location>
</feature>
<dbReference type="Gene3D" id="1.20.1060.20">
    <property type="match status" value="1"/>
</dbReference>
<reference evidence="9 10" key="1">
    <citation type="submission" date="2016-10" db="EMBL/GenBank/DDBJ databases">
        <authorList>
            <person name="de Groot N.N."/>
        </authorList>
    </citation>
    <scope>NUCLEOTIDE SEQUENCE [LARGE SCALE GENOMIC DNA]</scope>
    <source>
        <strain evidence="9 10">CGMCC 1.5012</strain>
    </source>
</reference>
<evidence type="ECO:0000259" key="8">
    <source>
        <dbReference type="SMART" id="SM00968"/>
    </source>
</evidence>
<dbReference type="InterPro" id="IPR003395">
    <property type="entry name" value="RecF/RecN/SMC_N"/>
</dbReference>
<dbReference type="FunFam" id="3.40.50.300:FF:000901">
    <property type="entry name" value="Chromosome partition protein Smc"/>
    <property type="match status" value="1"/>
</dbReference>
<sequence length="1191" mass="132328">MILKSLEIQGFKSFPDKTKLSFGGGITAVVGPNGSGKSNISDAVRWVLGEQSTKTLRGSRMEDVIFGGTKLRKPVGFAQVALTIDNTDHSLPVESEEVTVTRKLYRSGESEYRINGNSVRLKDVYEMFMDTGLGKDGYSIIGQGRIAEIVGAKSAERREIFEEASGISKYRYRKTEAERRLEQAQENLLRLKDILTELEDRVGPLKVQSEKAQAFLKLSEEKKQLEVSLYIKQLDKAKEALREQENRIMVCKASYDGVDDELTALEEAINAIFAQAQQCAVAIEGKRTERQAIDEELSKRESEIAVLRNDIFHKNETISRIQRDIDTQSLAVSDIDAQISARLAQLEAKNALIGELETTCAEREETLNIFLTDNARHNDQLESVTRELAVINQQLAQSRVTELTSASSLEELAQRRETLSHGLAAKQTDSERLRAELAELQGFVDELDGKIESESNTVKGYEFELSKRKAKLEESAKQLNTLDLAIKEKRQNARLLEDLERSMEGFTQSVKTVMKLSGGGALRGVLGPVSSLIQVPQRYTVAVETALSFALQNIVVENEEVAKRAIAILKSENAGRATFLPVSTIEGNVLDDHALSSHPGFVGVASKLIAFDTKYTGIVNSLLGRIVFCEDLDNAVAMAKKNAYRFKIVTLDGQVVNAGGSLTGGSTVKSSGLLSRRNDIERLHEQAKELEQKLATVTTEHDALKAEIAGVEAEFLATRSVLETMQEDKAKAEIERQLAQRNLQENEKNIEEITAELTRSEERTQKLTQELQAAKAELAAKAARAAELEEQLSTTSQLKDELRQKRRELTDEISALKMQILGETKEAEGLKQSAAELAERKLSQSGRFEELNAEITALSGEISDINAKIEEILLSKEEVNAKAAAIEAEIHALSEQRLAFEKQANEKRGEEKAILSRREDISKEMARLEERKVTAQTDYDQIIAKLWDEYELTKSEASAIAGEIPSVTNAQRTLSEIKGKIKALGTVNVDAIEEYKEVSQRYEFLKAQVADVESSRDELLRLINELTFKMREIFTESFAQINKNFGEVFVELFGGGSAHLDLTDEGDVLESGIEIFVEPPGKIIKSLTSLSGGEQAFVAIAIYFAILKVRPAPFCLLDEIEAALDDVNVSKYAQYLHRLNDKTQFITITHRRGTMEEADVLYGVTMQEEGVSKLLELKVSEVESKLGLKNT</sequence>
<dbReference type="SUPFAM" id="SSF52540">
    <property type="entry name" value="P-loop containing nucleoside triphosphate hydrolases"/>
    <property type="match status" value="1"/>
</dbReference>
<dbReference type="AlphaFoldDB" id="A0A1H0DLR6"/>
<dbReference type="Gene3D" id="3.40.50.300">
    <property type="entry name" value="P-loop containing nucleotide triphosphate hydrolases"/>
    <property type="match status" value="2"/>
</dbReference>
<evidence type="ECO:0000256" key="2">
    <source>
        <dbReference type="ARBA" id="ARBA00022490"/>
    </source>
</evidence>
<feature type="coiled-coil region" evidence="7">
    <location>
        <begin position="167"/>
        <end position="201"/>
    </location>
</feature>
<dbReference type="GO" id="GO:0005524">
    <property type="term" value="F:ATP binding"/>
    <property type="evidence" value="ECO:0007669"/>
    <property type="project" value="UniProtKB-UniRule"/>
</dbReference>
<evidence type="ECO:0000313" key="10">
    <source>
        <dbReference type="Proteomes" id="UP000199182"/>
    </source>
</evidence>
<comment type="subcellular location">
    <subcellularLocation>
        <location evidence="1 7">Cytoplasm</location>
    </subcellularLocation>
</comment>